<keyword evidence="5 6" id="KW-0833">Ubl conjugation pathway</keyword>
<comment type="caution">
    <text evidence="9">The sequence shown here is derived from an EMBL/GenBank/DDBJ whole genome shotgun (WGS) entry which is preliminary data.</text>
</comment>
<accession>A0ABQ9YJE9</accession>
<dbReference type="Gene3D" id="3.90.1750.10">
    <property type="entry name" value="Hect, E3 ligase catalytic domains"/>
    <property type="match status" value="1"/>
</dbReference>
<dbReference type="Gene3D" id="1.10.510.10">
    <property type="entry name" value="Transferase(Phosphotransferase) domain 1"/>
    <property type="match status" value="1"/>
</dbReference>
<evidence type="ECO:0000256" key="1">
    <source>
        <dbReference type="ARBA" id="ARBA00000885"/>
    </source>
</evidence>
<evidence type="ECO:0000313" key="10">
    <source>
        <dbReference type="Proteomes" id="UP001281761"/>
    </source>
</evidence>
<evidence type="ECO:0000259" key="7">
    <source>
        <dbReference type="PROSITE" id="PS50011"/>
    </source>
</evidence>
<sequence length="714" mass="81576">MLPSDPPPTTGNSSKHIPSTLLEWEKEQKQLKSDKQSIFDSIAQMNNDDQSIDVPLENELSKVKDENRNLKESSENQRECTNLQQILPTEISERDTLFQIHTSKKFILEACQLRNESKPRVIRFRENPDQSFLEKLADERADVSRAPAAAVVQYFRSGIIDKTYEALMDVDPETNLQRIIETRKGSKWSQYELLKLLAQILNGLDILHKANMIHRHLAPYFIYIPRDGPAQFSDLFDQTECEYGETVSDEFQADSIYRAPETLDGDLEYDGRIDIWSIGVMMYELASGQFPFPKKSAMVVYSAIGRQNIHPMPDTVPAPLRDIIGQMLTFMCLFCWRQKFLDALSVIQPVSKVGSCKIMFPSDANIEQSMVTMYQKTRMELVQPFYVMLEGTHAIDVNGIKRWFFTKLVEKLIDPNELGLFTPDETGKGTLTIPSDPKFKAPEYLQIYKFAGLILAKAMLERLNVPFRFNTFIWKQLQGFPMDPSDLQYLRPDLYASFEDIRGYSRDDLADYTQTWTYTSPDGQHLSVIPGGENERVVFEDLPDFVDLGSLATLNYFTPILTAMRSELHSLVPEHVLRLLSPEELELVVCGKTEIDVIDWKEHTKYTDQLLNHETVISAFWTMVERADNDLRREILRLGTGLTNAPPTGFKDLKASTTDTTGRFVLHSLGVTALKMPEGHMCFNRLDVPLLEDPDMMRTAFLMAIRNAAPPTDG</sequence>
<gene>
    <name evidence="9" type="ORF">BLNAU_958</name>
</gene>
<evidence type="ECO:0000259" key="8">
    <source>
        <dbReference type="PROSITE" id="PS50237"/>
    </source>
</evidence>
<feature type="active site" description="Glycyl thioester intermediate" evidence="6">
    <location>
        <position position="682"/>
    </location>
</feature>
<dbReference type="Gene3D" id="3.30.2160.10">
    <property type="entry name" value="Hect, E3 ligase catalytic domain"/>
    <property type="match status" value="1"/>
</dbReference>
<dbReference type="SMART" id="SM00220">
    <property type="entry name" value="S_TKc"/>
    <property type="match status" value="1"/>
</dbReference>
<keyword evidence="9" id="KW-0012">Acyltransferase</keyword>
<dbReference type="EMBL" id="JARBJD010000004">
    <property type="protein sequence ID" value="KAK2963881.1"/>
    <property type="molecule type" value="Genomic_DNA"/>
</dbReference>
<evidence type="ECO:0000256" key="5">
    <source>
        <dbReference type="ARBA" id="ARBA00022786"/>
    </source>
</evidence>
<keyword evidence="4 9" id="KW-0808">Transferase</keyword>
<reference evidence="9 10" key="1">
    <citation type="journal article" date="2022" name="bioRxiv">
        <title>Genomics of Preaxostyla Flagellates Illuminates Evolutionary Transitions and the Path Towards Mitochondrial Loss.</title>
        <authorList>
            <person name="Novak L.V.F."/>
            <person name="Treitli S.C."/>
            <person name="Pyrih J."/>
            <person name="Halakuc P."/>
            <person name="Pipaliya S.V."/>
            <person name="Vacek V."/>
            <person name="Brzon O."/>
            <person name="Soukal P."/>
            <person name="Eme L."/>
            <person name="Dacks J.B."/>
            <person name="Karnkowska A."/>
            <person name="Elias M."/>
            <person name="Hampl V."/>
        </authorList>
    </citation>
    <scope>NUCLEOTIDE SEQUENCE [LARGE SCALE GENOMIC DNA]</scope>
    <source>
        <strain evidence="9">NAU3</strain>
        <tissue evidence="9">Gut</tissue>
    </source>
</reference>
<dbReference type="EC" id="2.3.2.26" evidence="3"/>
<dbReference type="InterPro" id="IPR000569">
    <property type="entry name" value="HECT_dom"/>
</dbReference>
<name>A0ABQ9YJE9_9EUKA</name>
<comment type="pathway">
    <text evidence="2">Protein modification; protein ubiquitination.</text>
</comment>
<dbReference type="InterPro" id="IPR050409">
    <property type="entry name" value="E3_ubiq-protein_ligase"/>
</dbReference>
<dbReference type="GO" id="GO:0061630">
    <property type="term" value="F:ubiquitin protein ligase activity"/>
    <property type="evidence" value="ECO:0007669"/>
    <property type="project" value="UniProtKB-EC"/>
</dbReference>
<proteinExistence type="predicted"/>
<evidence type="ECO:0000256" key="2">
    <source>
        <dbReference type="ARBA" id="ARBA00004906"/>
    </source>
</evidence>
<dbReference type="PROSITE" id="PS50011">
    <property type="entry name" value="PROTEIN_KINASE_DOM"/>
    <property type="match status" value="1"/>
</dbReference>
<keyword evidence="10" id="KW-1185">Reference proteome</keyword>
<evidence type="ECO:0000256" key="3">
    <source>
        <dbReference type="ARBA" id="ARBA00012485"/>
    </source>
</evidence>
<dbReference type="PANTHER" id="PTHR11254:SF440">
    <property type="entry name" value="E3 UBIQUITIN-PROTEIN LIGASE NEDD-4"/>
    <property type="match status" value="1"/>
</dbReference>
<dbReference type="PROSITE" id="PS50237">
    <property type="entry name" value="HECT"/>
    <property type="match status" value="1"/>
</dbReference>
<dbReference type="SMART" id="SM00119">
    <property type="entry name" value="HECTc"/>
    <property type="match status" value="1"/>
</dbReference>
<dbReference type="Pfam" id="PF00069">
    <property type="entry name" value="Pkinase"/>
    <property type="match status" value="1"/>
</dbReference>
<comment type="catalytic activity">
    <reaction evidence="1">
        <text>S-ubiquitinyl-[E2 ubiquitin-conjugating enzyme]-L-cysteine + [acceptor protein]-L-lysine = [E2 ubiquitin-conjugating enzyme]-L-cysteine + N(6)-ubiquitinyl-[acceptor protein]-L-lysine.</text>
        <dbReference type="EC" id="2.3.2.26"/>
    </reaction>
</comment>
<dbReference type="Proteomes" id="UP001281761">
    <property type="component" value="Unassembled WGS sequence"/>
</dbReference>
<dbReference type="SUPFAM" id="SSF56112">
    <property type="entry name" value="Protein kinase-like (PK-like)"/>
    <property type="match status" value="1"/>
</dbReference>
<organism evidence="9 10">
    <name type="scientific">Blattamonas nauphoetae</name>
    <dbReference type="NCBI Taxonomy" id="2049346"/>
    <lineage>
        <taxon>Eukaryota</taxon>
        <taxon>Metamonada</taxon>
        <taxon>Preaxostyla</taxon>
        <taxon>Oxymonadida</taxon>
        <taxon>Blattamonas</taxon>
    </lineage>
</organism>
<dbReference type="Pfam" id="PF00632">
    <property type="entry name" value="HECT"/>
    <property type="match status" value="1"/>
</dbReference>
<feature type="domain" description="Protein kinase" evidence="7">
    <location>
        <begin position="28"/>
        <end position="351"/>
    </location>
</feature>
<dbReference type="InterPro" id="IPR011009">
    <property type="entry name" value="Kinase-like_dom_sf"/>
</dbReference>
<dbReference type="InterPro" id="IPR000719">
    <property type="entry name" value="Prot_kinase_dom"/>
</dbReference>
<evidence type="ECO:0000256" key="6">
    <source>
        <dbReference type="PROSITE-ProRule" id="PRU00104"/>
    </source>
</evidence>
<dbReference type="PANTHER" id="PTHR11254">
    <property type="entry name" value="HECT DOMAIN UBIQUITIN-PROTEIN LIGASE"/>
    <property type="match status" value="1"/>
</dbReference>
<evidence type="ECO:0000313" key="9">
    <source>
        <dbReference type="EMBL" id="KAK2963881.1"/>
    </source>
</evidence>
<dbReference type="Gene3D" id="3.30.2410.10">
    <property type="entry name" value="Hect, E3 ligase catalytic domain"/>
    <property type="match status" value="1"/>
</dbReference>
<feature type="domain" description="HECT" evidence="8">
    <location>
        <begin position="377"/>
        <end position="714"/>
    </location>
</feature>
<dbReference type="InterPro" id="IPR035983">
    <property type="entry name" value="Hect_E3_ubiquitin_ligase"/>
</dbReference>
<protein>
    <recommendedName>
        <fullName evidence="3">HECT-type E3 ubiquitin transferase</fullName>
        <ecNumber evidence="3">2.3.2.26</ecNumber>
    </recommendedName>
</protein>
<evidence type="ECO:0000256" key="4">
    <source>
        <dbReference type="ARBA" id="ARBA00022679"/>
    </source>
</evidence>
<dbReference type="SUPFAM" id="SSF56204">
    <property type="entry name" value="Hect, E3 ligase catalytic domain"/>
    <property type="match status" value="1"/>
</dbReference>